<dbReference type="VEuPathDB" id="TriTrypDB:BCY84_14557"/>
<dbReference type="VEuPathDB" id="TriTrypDB:TcYC6_0072320"/>
<dbReference type="SUPFAM" id="SSF144232">
    <property type="entry name" value="HIT/MYND zinc finger-like"/>
    <property type="match status" value="1"/>
</dbReference>
<dbReference type="PROSITE" id="PS51083">
    <property type="entry name" value="ZF_HIT"/>
    <property type="match status" value="1"/>
</dbReference>
<organism evidence="4 5">
    <name type="scientific">Trypanosoma cruzi</name>
    <dbReference type="NCBI Taxonomy" id="5693"/>
    <lineage>
        <taxon>Eukaryota</taxon>
        <taxon>Discoba</taxon>
        <taxon>Euglenozoa</taxon>
        <taxon>Kinetoplastea</taxon>
        <taxon>Metakinetoplastina</taxon>
        <taxon>Trypanosomatida</taxon>
        <taxon>Trypanosomatidae</taxon>
        <taxon>Trypanosoma</taxon>
        <taxon>Schizotrypanum</taxon>
    </lineage>
</organism>
<sequence>MVLCVVCERENARYRCRNCRAAYCCSACHKTHRDPERPNHCESLQPPSNETGGKNEVEESTDRTDAKEFQTLGSNNGNTALGGHDARLKRGREGETNFIEGERDEDGELVVLGEAHLSELAHDKNIRKKLLSSELQQLLRVIDASRSRIDALEAAMANTPEFKEFCDEVLGVVSAAERGLRPGMKLS</sequence>
<evidence type="ECO:0000259" key="3">
    <source>
        <dbReference type="PROSITE" id="PS51083"/>
    </source>
</evidence>
<keyword evidence="1" id="KW-0479">Metal-binding</keyword>
<dbReference type="OrthoDB" id="18412at2759"/>
<dbReference type="AlphaFoldDB" id="A0A2V2XQW3"/>
<dbReference type="InterPro" id="IPR007529">
    <property type="entry name" value="Znf_HIT"/>
</dbReference>
<dbReference type="Pfam" id="PF04438">
    <property type="entry name" value="zf-HIT"/>
    <property type="match status" value="1"/>
</dbReference>
<name>A0A2V2XQW3_TRYCR</name>
<reference evidence="4 5" key="1">
    <citation type="journal article" date="2018" name="Microb. Genom.">
        <title>Expanding an expanded genome: long-read sequencing of Trypanosoma cruzi.</title>
        <authorList>
            <person name="Berna L."/>
            <person name="Rodriguez M."/>
            <person name="Chiribao M.L."/>
            <person name="Parodi-Talice A."/>
            <person name="Pita S."/>
            <person name="Rijo G."/>
            <person name="Alvarez-Valin F."/>
            <person name="Robello C."/>
        </authorList>
    </citation>
    <scope>NUCLEOTIDE SEQUENCE [LARGE SCALE GENOMIC DNA]</scope>
    <source>
        <strain evidence="4 5">TCC</strain>
    </source>
</reference>
<dbReference type="Gene3D" id="3.30.60.190">
    <property type="match status" value="1"/>
</dbReference>
<dbReference type="Proteomes" id="UP000246078">
    <property type="component" value="Unassembled WGS sequence"/>
</dbReference>
<dbReference type="VEuPathDB" id="TriTrypDB:C4B63_2g392"/>
<protein>
    <recommendedName>
        <fullName evidence="3">HIT-type domain-containing protein</fullName>
    </recommendedName>
</protein>
<dbReference type="SMR" id="A0A2V2XQW3"/>
<keyword evidence="1" id="KW-0863">Zinc-finger</keyword>
<evidence type="ECO:0000313" key="4">
    <source>
        <dbReference type="EMBL" id="PWV22239.1"/>
    </source>
</evidence>
<dbReference type="VEuPathDB" id="TriTrypDB:TcG_06771"/>
<dbReference type="OMA" id="DKASYRC"/>
<dbReference type="VEuPathDB" id="TriTrypDB:TcCL_NonESM04561"/>
<dbReference type="VEuPathDB" id="TriTrypDB:TcCLB.503887.79"/>
<proteinExistence type="predicted"/>
<dbReference type="CDD" id="cd23024">
    <property type="entry name" value="zf-HIT_ZNHIT2-3"/>
    <property type="match status" value="1"/>
</dbReference>
<feature type="region of interest" description="Disordered" evidence="2">
    <location>
        <begin position="31"/>
        <end position="64"/>
    </location>
</feature>
<dbReference type="GO" id="GO:0008270">
    <property type="term" value="F:zinc ion binding"/>
    <property type="evidence" value="ECO:0007669"/>
    <property type="project" value="UniProtKB-UniRule"/>
</dbReference>
<feature type="domain" description="HIT-type" evidence="3">
    <location>
        <begin position="4"/>
        <end position="41"/>
    </location>
</feature>
<feature type="compositionally biased region" description="Basic and acidic residues" evidence="2">
    <location>
        <begin position="53"/>
        <end position="64"/>
    </location>
</feature>
<accession>A0A2V2XQW3</accession>
<comment type="caution">
    <text evidence="4">The sequence shown here is derived from an EMBL/GenBank/DDBJ whole genome shotgun (WGS) entry which is preliminary data.</text>
</comment>
<gene>
    <name evidence="4" type="ORF">C3747_1g429</name>
</gene>
<evidence type="ECO:0000256" key="1">
    <source>
        <dbReference type="PROSITE-ProRule" id="PRU00453"/>
    </source>
</evidence>
<dbReference type="VEuPathDB" id="TriTrypDB:TcBrA4_0059170"/>
<dbReference type="EMBL" id="PRFC01000001">
    <property type="protein sequence ID" value="PWV22239.1"/>
    <property type="molecule type" value="Genomic_DNA"/>
</dbReference>
<keyword evidence="1" id="KW-0862">Zinc</keyword>
<evidence type="ECO:0000256" key="2">
    <source>
        <dbReference type="SAM" id="MobiDB-lite"/>
    </source>
</evidence>
<evidence type="ECO:0000313" key="5">
    <source>
        <dbReference type="Proteomes" id="UP000246078"/>
    </source>
</evidence>
<dbReference type="VEuPathDB" id="TriTrypDB:C3747_1g429"/>
<dbReference type="VEuPathDB" id="TriTrypDB:TcCLB.507771.30"/>